<dbReference type="EMBL" id="FZNW01000017">
    <property type="protein sequence ID" value="SNR75004.1"/>
    <property type="molecule type" value="Genomic_DNA"/>
</dbReference>
<feature type="transmembrane region" description="Helical" evidence="1">
    <location>
        <begin position="21"/>
        <end position="48"/>
    </location>
</feature>
<sequence>MNDSGATARASTTAHRRWRAVWFTAGGLLTVAALLLGSLGVVSAWAVVERPFTETETSSETYSRAAAHLDLEIERGQAHVTGNDADRVEVQRELTWSNSRPTVDETWVGDTLRVRTECTNSFPRWIAEACSIGYSARLPRAAAADIRATTGSIDVRALDGELTLTSMTGPITVDDTAGSLTARTNTGDITGSNLGSAEVDTKVSTGDTELRFAEEPRRVSAVATTGSVTIEVPRGVDPYQVDVHTSTGDQRVDIAQDPRAARFIDVRTTTGDVHVRYSS</sequence>
<evidence type="ECO:0000259" key="2">
    <source>
        <dbReference type="Pfam" id="PF13349"/>
    </source>
</evidence>
<gene>
    <name evidence="3" type="ORF">SAMN06265360_11767</name>
</gene>
<dbReference type="Proteomes" id="UP000198348">
    <property type="component" value="Unassembled WGS sequence"/>
</dbReference>
<proteinExistence type="predicted"/>
<keyword evidence="1" id="KW-1133">Transmembrane helix</keyword>
<reference evidence="3 4" key="1">
    <citation type="submission" date="2017-06" db="EMBL/GenBank/DDBJ databases">
        <authorList>
            <person name="Kim H.J."/>
            <person name="Triplett B.A."/>
        </authorList>
    </citation>
    <scope>NUCLEOTIDE SEQUENCE [LARGE SCALE GENOMIC DNA]</scope>
    <source>
        <strain evidence="3 4">DSM 45207</strain>
    </source>
</reference>
<protein>
    <submittedName>
        <fullName evidence="3">Putative adhesin</fullName>
    </submittedName>
</protein>
<evidence type="ECO:0000313" key="3">
    <source>
        <dbReference type="EMBL" id="SNR75004.1"/>
    </source>
</evidence>
<feature type="domain" description="DUF4097" evidence="2">
    <location>
        <begin position="148"/>
        <end position="275"/>
    </location>
</feature>
<organism evidence="3 4">
    <name type="scientific">Haloechinothrix alba</name>
    <dbReference type="NCBI Taxonomy" id="664784"/>
    <lineage>
        <taxon>Bacteria</taxon>
        <taxon>Bacillati</taxon>
        <taxon>Actinomycetota</taxon>
        <taxon>Actinomycetes</taxon>
        <taxon>Pseudonocardiales</taxon>
        <taxon>Pseudonocardiaceae</taxon>
        <taxon>Haloechinothrix</taxon>
    </lineage>
</organism>
<dbReference type="AlphaFoldDB" id="A0A238YWJ5"/>
<accession>A0A238YWJ5</accession>
<dbReference type="RefSeq" id="WP_089302542.1">
    <property type="nucleotide sequence ID" value="NZ_FZNW01000017.1"/>
</dbReference>
<dbReference type="Pfam" id="PF13349">
    <property type="entry name" value="DUF4097"/>
    <property type="match status" value="1"/>
</dbReference>
<dbReference type="InterPro" id="IPR025164">
    <property type="entry name" value="Toastrack_DUF4097"/>
</dbReference>
<evidence type="ECO:0000256" key="1">
    <source>
        <dbReference type="SAM" id="Phobius"/>
    </source>
</evidence>
<keyword evidence="4" id="KW-1185">Reference proteome</keyword>
<evidence type="ECO:0000313" key="4">
    <source>
        <dbReference type="Proteomes" id="UP000198348"/>
    </source>
</evidence>
<dbReference type="OrthoDB" id="4331847at2"/>
<keyword evidence="1" id="KW-0812">Transmembrane</keyword>
<keyword evidence="1" id="KW-0472">Membrane</keyword>
<name>A0A238YWJ5_9PSEU</name>